<name>A0A7T7XMY5_9SPIR</name>
<dbReference type="GO" id="GO:0006352">
    <property type="term" value="P:DNA-templated transcription initiation"/>
    <property type="evidence" value="ECO:0007669"/>
    <property type="project" value="InterPro"/>
</dbReference>
<dbReference type="Pfam" id="PF04542">
    <property type="entry name" value="Sigma70_r2"/>
    <property type="match status" value="1"/>
</dbReference>
<organism evidence="6 7">
    <name type="scientific">Breznakiella homolactica</name>
    <dbReference type="NCBI Taxonomy" id="2798577"/>
    <lineage>
        <taxon>Bacteria</taxon>
        <taxon>Pseudomonadati</taxon>
        <taxon>Spirochaetota</taxon>
        <taxon>Spirochaetia</taxon>
        <taxon>Spirochaetales</taxon>
        <taxon>Breznakiellaceae</taxon>
        <taxon>Breznakiella</taxon>
    </lineage>
</organism>
<dbReference type="PRINTS" id="PR00046">
    <property type="entry name" value="SIGMA70FCT"/>
</dbReference>
<evidence type="ECO:0000256" key="1">
    <source>
        <dbReference type="ARBA" id="ARBA00023015"/>
    </source>
</evidence>
<dbReference type="PANTHER" id="PTHR30603:SF47">
    <property type="entry name" value="RNA POLYMERASE SIGMA FACTOR SIGD, CHLOROPLASTIC"/>
    <property type="match status" value="1"/>
</dbReference>
<dbReference type="PANTHER" id="PTHR30603">
    <property type="entry name" value="RNA POLYMERASE SIGMA FACTOR RPO"/>
    <property type="match status" value="1"/>
</dbReference>
<dbReference type="InterPro" id="IPR007627">
    <property type="entry name" value="RNA_pol_sigma70_r2"/>
</dbReference>
<proteinExistence type="predicted"/>
<keyword evidence="3" id="KW-0238">DNA-binding</keyword>
<dbReference type="AlphaFoldDB" id="A0A7T7XMY5"/>
<feature type="domain" description="RNA polymerase sigma-70" evidence="5">
    <location>
        <begin position="77"/>
        <end position="90"/>
    </location>
</feature>
<dbReference type="InterPro" id="IPR007630">
    <property type="entry name" value="RNA_pol_sigma70_r4"/>
</dbReference>
<gene>
    <name evidence="6" type="ORF">JFL75_20690</name>
</gene>
<dbReference type="InterPro" id="IPR000943">
    <property type="entry name" value="RNA_pol_sigma70"/>
</dbReference>
<dbReference type="CDD" id="cd06171">
    <property type="entry name" value="Sigma70_r4"/>
    <property type="match status" value="1"/>
</dbReference>
<keyword evidence="1" id="KW-0805">Transcription regulation</keyword>
<dbReference type="EMBL" id="CP067089">
    <property type="protein sequence ID" value="QQO09315.1"/>
    <property type="molecule type" value="Genomic_DNA"/>
</dbReference>
<dbReference type="Proteomes" id="UP000595917">
    <property type="component" value="Chromosome"/>
</dbReference>
<dbReference type="InterPro" id="IPR013324">
    <property type="entry name" value="RNA_pol_sigma_r3/r4-like"/>
</dbReference>
<dbReference type="Gene3D" id="1.10.10.10">
    <property type="entry name" value="Winged helix-like DNA-binding domain superfamily/Winged helix DNA-binding domain"/>
    <property type="match status" value="2"/>
</dbReference>
<keyword evidence="7" id="KW-1185">Reference proteome</keyword>
<dbReference type="InterPro" id="IPR009042">
    <property type="entry name" value="RNA_pol_sigma70_r1_2"/>
</dbReference>
<dbReference type="KEGG" id="bhc:JFL75_20690"/>
<keyword evidence="4" id="KW-0804">Transcription</keyword>
<dbReference type="GO" id="GO:0003677">
    <property type="term" value="F:DNA binding"/>
    <property type="evidence" value="ECO:0007669"/>
    <property type="project" value="UniProtKB-KW"/>
</dbReference>
<accession>A0A7T7XMY5</accession>
<sequence>MKQDKLSKNKPQSDDILKTYFEQIRAIPLLTFEEELELSRRIQAGEEAARQKLVESNLRLVVKIAKCYVAPDVSLLDLIQEGNMGLIHAAQKYDHAKKVRFSTYANWWIKQSISRALSNKRRVIRLPYRKEEILRKIQKTYHSLSQTLMHQPSTEEISAEIGIPVSEIDQILSMTNGLVSLEMDLGDEDAGSLMEVYEDYTYSPERALMKKSARDDTMRFLSGLKERERRILMYRFQLNGHERHTLKKIGDKMGISPETVRQIEMKALRKMKCDAEELKSFVYGEAI</sequence>
<dbReference type="InterPro" id="IPR050239">
    <property type="entry name" value="Sigma-70_RNA_pol_init_factors"/>
</dbReference>
<dbReference type="NCBIfam" id="TIGR02937">
    <property type="entry name" value="sigma70-ECF"/>
    <property type="match status" value="1"/>
</dbReference>
<keyword evidence="2" id="KW-0731">Sigma factor</keyword>
<evidence type="ECO:0000256" key="2">
    <source>
        <dbReference type="ARBA" id="ARBA00023082"/>
    </source>
</evidence>
<dbReference type="InterPro" id="IPR007624">
    <property type="entry name" value="RNA_pol_sigma70_r3"/>
</dbReference>
<dbReference type="InterPro" id="IPR014284">
    <property type="entry name" value="RNA_pol_sigma-70_dom"/>
</dbReference>
<dbReference type="Pfam" id="PF00140">
    <property type="entry name" value="Sigma70_r1_2"/>
    <property type="match status" value="1"/>
</dbReference>
<dbReference type="Gene3D" id="1.10.601.10">
    <property type="entry name" value="RNA Polymerase Primary Sigma Factor"/>
    <property type="match status" value="1"/>
</dbReference>
<dbReference type="SUPFAM" id="SSF88946">
    <property type="entry name" value="Sigma2 domain of RNA polymerase sigma factors"/>
    <property type="match status" value="1"/>
</dbReference>
<protein>
    <submittedName>
        <fullName evidence="6">Sigma-70 family RNA polymerase sigma factor</fullName>
    </submittedName>
</protein>
<dbReference type="RefSeq" id="WP_215626621.1">
    <property type="nucleotide sequence ID" value="NZ_CP067089.2"/>
</dbReference>
<evidence type="ECO:0000313" key="7">
    <source>
        <dbReference type="Proteomes" id="UP000595917"/>
    </source>
</evidence>
<dbReference type="PROSITE" id="PS00715">
    <property type="entry name" value="SIGMA70_1"/>
    <property type="match status" value="1"/>
</dbReference>
<evidence type="ECO:0000256" key="4">
    <source>
        <dbReference type="ARBA" id="ARBA00023163"/>
    </source>
</evidence>
<evidence type="ECO:0000313" key="6">
    <source>
        <dbReference type="EMBL" id="QQO09315.1"/>
    </source>
</evidence>
<dbReference type="PIRSF" id="PIRSF000770">
    <property type="entry name" value="RNA_pol_sigma-SigE/K"/>
    <property type="match status" value="1"/>
</dbReference>
<dbReference type="Pfam" id="PF04539">
    <property type="entry name" value="Sigma70_r3"/>
    <property type="match status" value="1"/>
</dbReference>
<dbReference type="SUPFAM" id="SSF88659">
    <property type="entry name" value="Sigma3 and sigma4 domains of RNA polymerase sigma factors"/>
    <property type="match status" value="2"/>
</dbReference>
<evidence type="ECO:0000259" key="5">
    <source>
        <dbReference type="PROSITE" id="PS00715"/>
    </source>
</evidence>
<dbReference type="Pfam" id="PF04545">
    <property type="entry name" value="Sigma70_r4"/>
    <property type="match status" value="1"/>
</dbReference>
<dbReference type="InterPro" id="IPR036388">
    <property type="entry name" value="WH-like_DNA-bd_sf"/>
</dbReference>
<dbReference type="GO" id="GO:0016987">
    <property type="term" value="F:sigma factor activity"/>
    <property type="evidence" value="ECO:0007669"/>
    <property type="project" value="UniProtKB-KW"/>
</dbReference>
<reference evidence="6" key="1">
    <citation type="submission" date="2021-01" db="EMBL/GenBank/DDBJ databases">
        <title>Description of Breznakiella homolactica.</title>
        <authorList>
            <person name="Song Y."/>
            <person name="Brune A."/>
        </authorList>
    </citation>
    <scope>NUCLEOTIDE SEQUENCE</scope>
    <source>
        <strain evidence="6">RmG30</strain>
    </source>
</reference>
<evidence type="ECO:0000256" key="3">
    <source>
        <dbReference type="ARBA" id="ARBA00023125"/>
    </source>
</evidence>
<dbReference type="Gene3D" id="1.20.120.1810">
    <property type="match status" value="1"/>
</dbReference>
<dbReference type="InterPro" id="IPR013325">
    <property type="entry name" value="RNA_pol_sigma_r2"/>
</dbReference>